<keyword evidence="1" id="KW-1133">Transmembrane helix</keyword>
<organism evidence="3">
    <name type="scientific">Melampsora larici-populina (strain 98AG31 / pathotype 3-4-7)</name>
    <name type="common">Poplar leaf rust fungus</name>
    <dbReference type="NCBI Taxonomy" id="747676"/>
    <lineage>
        <taxon>Eukaryota</taxon>
        <taxon>Fungi</taxon>
        <taxon>Dikarya</taxon>
        <taxon>Basidiomycota</taxon>
        <taxon>Pucciniomycotina</taxon>
        <taxon>Pucciniomycetes</taxon>
        <taxon>Pucciniales</taxon>
        <taxon>Melampsoraceae</taxon>
        <taxon>Melampsora</taxon>
    </lineage>
</organism>
<evidence type="ECO:0000313" key="3">
    <source>
        <dbReference type="Proteomes" id="UP000001072"/>
    </source>
</evidence>
<dbReference type="Proteomes" id="UP000001072">
    <property type="component" value="Unassembled WGS sequence"/>
</dbReference>
<keyword evidence="1" id="KW-0812">Transmembrane</keyword>
<reference evidence="3" key="1">
    <citation type="journal article" date="2011" name="Proc. Natl. Acad. Sci. U.S.A.">
        <title>Obligate biotrophy features unraveled by the genomic analysis of rust fungi.</title>
        <authorList>
            <person name="Duplessis S."/>
            <person name="Cuomo C.A."/>
            <person name="Lin Y.-C."/>
            <person name="Aerts A."/>
            <person name="Tisserant E."/>
            <person name="Veneault-Fourrey C."/>
            <person name="Joly D.L."/>
            <person name="Hacquard S."/>
            <person name="Amselem J."/>
            <person name="Cantarel B.L."/>
            <person name="Chiu R."/>
            <person name="Coutinho P.M."/>
            <person name="Feau N."/>
            <person name="Field M."/>
            <person name="Frey P."/>
            <person name="Gelhaye E."/>
            <person name="Goldberg J."/>
            <person name="Grabherr M.G."/>
            <person name="Kodira C.D."/>
            <person name="Kohler A."/>
            <person name="Kuees U."/>
            <person name="Lindquist E.A."/>
            <person name="Lucas S.M."/>
            <person name="Mago R."/>
            <person name="Mauceli E."/>
            <person name="Morin E."/>
            <person name="Murat C."/>
            <person name="Pangilinan J.L."/>
            <person name="Park R."/>
            <person name="Pearson M."/>
            <person name="Quesneville H."/>
            <person name="Rouhier N."/>
            <person name="Sakthikumar S."/>
            <person name="Salamov A.A."/>
            <person name="Schmutz J."/>
            <person name="Selles B."/>
            <person name="Shapiro H."/>
            <person name="Tanguay P."/>
            <person name="Tuskan G.A."/>
            <person name="Henrissat B."/>
            <person name="Van de Peer Y."/>
            <person name="Rouze P."/>
            <person name="Ellis J.G."/>
            <person name="Dodds P.N."/>
            <person name="Schein J.E."/>
            <person name="Zhong S."/>
            <person name="Hamelin R.C."/>
            <person name="Grigoriev I.V."/>
            <person name="Szabo L.J."/>
            <person name="Martin F."/>
        </authorList>
    </citation>
    <scope>NUCLEOTIDE SEQUENCE [LARGE SCALE GENOMIC DNA]</scope>
    <source>
        <strain evidence="3">98AG31 / pathotype 3-4-7</strain>
    </source>
</reference>
<protein>
    <submittedName>
        <fullName evidence="2">Uncharacterized protein</fullName>
    </submittedName>
</protein>
<evidence type="ECO:0000313" key="2">
    <source>
        <dbReference type="EMBL" id="EGG04821.1"/>
    </source>
</evidence>
<name>F4RS86_MELLP</name>
<dbReference type="InParanoid" id="F4RS86"/>
<dbReference type="KEGG" id="mlr:MELLADRAFT_72300"/>
<evidence type="ECO:0000256" key="1">
    <source>
        <dbReference type="SAM" id="Phobius"/>
    </source>
</evidence>
<feature type="transmembrane region" description="Helical" evidence="1">
    <location>
        <begin position="21"/>
        <end position="41"/>
    </location>
</feature>
<dbReference type="VEuPathDB" id="FungiDB:MELLADRAFT_72300"/>
<gene>
    <name evidence="2" type="ORF">MELLADRAFT_72300</name>
</gene>
<dbReference type="GeneID" id="18932065"/>
<dbReference type="EMBL" id="GL883116">
    <property type="protein sequence ID" value="EGG04821.1"/>
    <property type="molecule type" value="Genomic_DNA"/>
</dbReference>
<keyword evidence="3" id="KW-1185">Reference proteome</keyword>
<proteinExistence type="predicted"/>
<dbReference type="RefSeq" id="XP_007411912.1">
    <property type="nucleotide sequence ID" value="XM_007411850.1"/>
</dbReference>
<accession>F4RS86</accession>
<dbReference type="AlphaFoldDB" id="F4RS86"/>
<dbReference type="HOGENOM" id="CLU_2904673_0_0_1"/>
<sequence>MFVIKISQCIILIYLYPPWKINMFFSFSSHVSTCCFCFLGLHSITMDFFNFSIVNFISLKGF</sequence>
<keyword evidence="1" id="KW-0472">Membrane</keyword>